<dbReference type="AlphaFoldDB" id="A0AAE1MBG3"/>
<dbReference type="NCBIfam" id="TIGR01640">
    <property type="entry name" value="F_box_assoc_1"/>
    <property type="match status" value="1"/>
</dbReference>
<dbReference type="Gene3D" id="2.120.10.80">
    <property type="entry name" value="Kelch-type beta propeller"/>
    <property type="match status" value="1"/>
</dbReference>
<dbReference type="EMBL" id="JAWXYG010000011">
    <property type="protein sequence ID" value="KAK4259345.1"/>
    <property type="molecule type" value="Genomic_DNA"/>
</dbReference>
<dbReference type="InterPro" id="IPR001810">
    <property type="entry name" value="F-box_dom"/>
</dbReference>
<dbReference type="Gene3D" id="1.20.1280.50">
    <property type="match status" value="1"/>
</dbReference>
<feature type="domain" description="F-box" evidence="1">
    <location>
        <begin position="4"/>
        <end position="50"/>
    </location>
</feature>
<evidence type="ECO:0000259" key="1">
    <source>
        <dbReference type="PROSITE" id="PS50181"/>
    </source>
</evidence>
<dbReference type="PROSITE" id="PS50181">
    <property type="entry name" value="FBOX"/>
    <property type="match status" value="1"/>
</dbReference>
<dbReference type="Proteomes" id="UP001293593">
    <property type="component" value="Unassembled WGS sequence"/>
</dbReference>
<dbReference type="InterPro" id="IPR011043">
    <property type="entry name" value="Gal_Oxase/kelch_b-propeller"/>
</dbReference>
<dbReference type="InterPro" id="IPR036047">
    <property type="entry name" value="F-box-like_dom_sf"/>
</dbReference>
<dbReference type="PANTHER" id="PTHR31672">
    <property type="entry name" value="BNACNNG10540D PROTEIN"/>
    <property type="match status" value="1"/>
</dbReference>
<evidence type="ECO:0000313" key="2">
    <source>
        <dbReference type="EMBL" id="KAK4259345.1"/>
    </source>
</evidence>
<name>A0AAE1MBG3_9FABA</name>
<dbReference type="InterPro" id="IPR050796">
    <property type="entry name" value="SCF_F-box_component"/>
</dbReference>
<sequence length="352" mass="41088">MASERHKPYLPFEIIINILKRLPIKSIVRFQCVCKDWKNLFKTQSFIAEQAHENPLLLIHAYDYECRRSSLRLFNHKMETVEVLRTPSMDSFSRGWRIIGSSNGLLCLQLNADDEDRFPISLCLWNPVSNELREVPEPLYDYTHTCAVGFGFSRVVNDYKIVRFYNENFLRKDAVAGKHNCRDWLDCGQVYSLRTGSWKELEMEHIHTQLFSEATSVDGTIFWFGGTFFYERLVMLVAFDIATEVFTITPMHALSLNVDDLVLLYMLGNKLAMCEGFVFAEPYSFNIWVIEECAGEYENSEAEEEGDQRNFLYRFNLTTKEWKKLPSFSDAYAHCDIFNHEMSLAICLQHIS</sequence>
<accession>A0AAE1MBG3</accession>
<dbReference type="SMART" id="SM00256">
    <property type="entry name" value="FBOX"/>
    <property type="match status" value="1"/>
</dbReference>
<dbReference type="SUPFAM" id="SSF81383">
    <property type="entry name" value="F-box domain"/>
    <property type="match status" value="1"/>
</dbReference>
<dbReference type="InterPro" id="IPR017451">
    <property type="entry name" value="F-box-assoc_interact_dom"/>
</dbReference>
<dbReference type="CDD" id="cd22157">
    <property type="entry name" value="F-box_AtFBW1-like"/>
    <property type="match status" value="1"/>
</dbReference>
<evidence type="ECO:0000313" key="3">
    <source>
        <dbReference type="Proteomes" id="UP001293593"/>
    </source>
</evidence>
<dbReference type="InterPro" id="IPR006527">
    <property type="entry name" value="F-box-assoc_dom_typ1"/>
</dbReference>
<dbReference type="SUPFAM" id="SSF50965">
    <property type="entry name" value="Galactose oxidase, central domain"/>
    <property type="match status" value="1"/>
</dbReference>
<dbReference type="InterPro" id="IPR015915">
    <property type="entry name" value="Kelch-typ_b-propeller"/>
</dbReference>
<dbReference type="PANTHER" id="PTHR31672:SF10">
    <property type="entry name" value="F-BOX DOMAIN-CONTAINING PROTEIN"/>
    <property type="match status" value="1"/>
</dbReference>
<protein>
    <recommendedName>
        <fullName evidence="1">F-box domain-containing protein</fullName>
    </recommendedName>
</protein>
<reference evidence="2" key="1">
    <citation type="submission" date="2023-10" db="EMBL/GenBank/DDBJ databases">
        <title>Chromosome-level genome of the transformable northern wattle, Acacia crassicarpa.</title>
        <authorList>
            <person name="Massaro I."/>
            <person name="Sinha N.R."/>
            <person name="Poethig S."/>
            <person name="Leichty A.R."/>
        </authorList>
    </citation>
    <scope>NUCLEOTIDE SEQUENCE</scope>
    <source>
        <strain evidence="2">Acra3RX</strain>
        <tissue evidence="2">Leaf</tissue>
    </source>
</reference>
<keyword evidence="3" id="KW-1185">Reference proteome</keyword>
<dbReference type="Pfam" id="PF00646">
    <property type="entry name" value="F-box"/>
    <property type="match status" value="1"/>
</dbReference>
<gene>
    <name evidence="2" type="ORF">QN277_005687</name>
</gene>
<dbReference type="Pfam" id="PF07734">
    <property type="entry name" value="FBA_1"/>
    <property type="match status" value="1"/>
</dbReference>
<comment type="caution">
    <text evidence="2">The sequence shown here is derived from an EMBL/GenBank/DDBJ whole genome shotgun (WGS) entry which is preliminary data.</text>
</comment>
<organism evidence="2 3">
    <name type="scientific">Acacia crassicarpa</name>
    <name type="common">northern wattle</name>
    <dbReference type="NCBI Taxonomy" id="499986"/>
    <lineage>
        <taxon>Eukaryota</taxon>
        <taxon>Viridiplantae</taxon>
        <taxon>Streptophyta</taxon>
        <taxon>Embryophyta</taxon>
        <taxon>Tracheophyta</taxon>
        <taxon>Spermatophyta</taxon>
        <taxon>Magnoliopsida</taxon>
        <taxon>eudicotyledons</taxon>
        <taxon>Gunneridae</taxon>
        <taxon>Pentapetalae</taxon>
        <taxon>rosids</taxon>
        <taxon>fabids</taxon>
        <taxon>Fabales</taxon>
        <taxon>Fabaceae</taxon>
        <taxon>Caesalpinioideae</taxon>
        <taxon>mimosoid clade</taxon>
        <taxon>Acacieae</taxon>
        <taxon>Acacia</taxon>
    </lineage>
</organism>
<proteinExistence type="predicted"/>